<evidence type="ECO:0000256" key="4">
    <source>
        <dbReference type="ARBA" id="ARBA00022989"/>
    </source>
</evidence>
<dbReference type="InterPro" id="IPR000731">
    <property type="entry name" value="SSD"/>
</dbReference>
<feature type="domain" description="SSD" evidence="11">
    <location>
        <begin position="273"/>
        <end position="430"/>
    </location>
</feature>
<keyword evidence="5 10" id="KW-0472">Membrane</keyword>
<accession>C3YZX8</accession>
<feature type="transmembrane region" description="Helical" evidence="10">
    <location>
        <begin position="402"/>
        <end position="431"/>
    </location>
</feature>
<dbReference type="eggNOG" id="KOG1934">
    <property type="taxonomic scope" value="Eukaryota"/>
</dbReference>
<evidence type="ECO:0000256" key="7">
    <source>
        <dbReference type="ARBA" id="ARBA00057027"/>
    </source>
</evidence>
<feature type="transmembrane region" description="Helical" evidence="10">
    <location>
        <begin position="272"/>
        <end position="292"/>
    </location>
</feature>
<comment type="subcellular location">
    <subcellularLocation>
        <location evidence="8">Cell projection</location>
        <location evidence="8">Cilium</location>
        <location evidence="8">Flagellum membrane</location>
        <topology evidence="8">Multi-pass membrane protein</topology>
    </subcellularLocation>
</comment>
<evidence type="ECO:0000256" key="1">
    <source>
        <dbReference type="ARBA" id="ARBA00005585"/>
    </source>
</evidence>
<organism>
    <name type="scientific">Branchiostoma floridae</name>
    <name type="common">Florida lancelet</name>
    <name type="synonym">Amphioxus</name>
    <dbReference type="NCBI Taxonomy" id="7739"/>
    <lineage>
        <taxon>Eukaryota</taxon>
        <taxon>Metazoa</taxon>
        <taxon>Chordata</taxon>
        <taxon>Cephalochordata</taxon>
        <taxon>Leptocardii</taxon>
        <taxon>Amphioxiformes</taxon>
        <taxon>Branchiostomatidae</taxon>
        <taxon>Branchiostoma</taxon>
    </lineage>
</organism>
<evidence type="ECO:0000256" key="5">
    <source>
        <dbReference type="ARBA" id="ARBA00023136"/>
    </source>
</evidence>
<feature type="transmembrane region" description="Helical" evidence="10">
    <location>
        <begin position="499"/>
        <end position="522"/>
    </location>
</feature>
<feature type="transmembrane region" description="Helical" evidence="10">
    <location>
        <begin position="304"/>
        <end position="325"/>
    </location>
</feature>
<dbReference type="GO" id="GO:0097225">
    <property type="term" value="C:sperm midpiece"/>
    <property type="evidence" value="ECO:0007669"/>
    <property type="project" value="UniProtKB-ARBA"/>
</dbReference>
<protein>
    <recommendedName>
        <fullName evidence="9">Patched domain-containing protein 3</fullName>
    </recommendedName>
</protein>
<comment type="function">
    <text evidence="7">May play a role in sperm development or sperm function. However, does not appear to have an essential role in spermatogenesis or male fertility.</text>
</comment>
<keyword evidence="3 10" id="KW-0812">Transmembrane</keyword>
<feature type="transmembrane region" description="Helical" evidence="10">
    <location>
        <begin position="376"/>
        <end position="396"/>
    </location>
</feature>
<feature type="transmembrane region" description="Helical" evidence="10">
    <location>
        <begin position="765"/>
        <end position="788"/>
    </location>
</feature>
<dbReference type="GO" id="GO:0016020">
    <property type="term" value="C:membrane"/>
    <property type="evidence" value="ECO:0007669"/>
    <property type="project" value="InterPro"/>
</dbReference>
<evidence type="ECO:0000259" key="11">
    <source>
        <dbReference type="PROSITE" id="PS50156"/>
    </source>
</evidence>
<evidence type="ECO:0000256" key="9">
    <source>
        <dbReference type="ARBA" id="ARBA00074262"/>
    </source>
</evidence>
<keyword evidence="4 10" id="KW-1133">Transmembrane helix</keyword>
<feature type="transmembrane region" description="Helical" evidence="10">
    <location>
        <begin position="712"/>
        <end position="730"/>
    </location>
</feature>
<keyword evidence="6" id="KW-0325">Glycoprotein</keyword>
<evidence type="ECO:0000256" key="3">
    <source>
        <dbReference type="ARBA" id="ARBA00022692"/>
    </source>
</evidence>
<comment type="similarity">
    <text evidence="1">Belongs to the patched family.</text>
</comment>
<dbReference type="InterPro" id="IPR051697">
    <property type="entry name" value="Patched_domain-protein"/>
</dbReference>
<dbReference type="InterPro" id="IPR003392">
    <property type="entry name" value="PTHD_SSD"/>
</dbReference>
<dbReference type="AlphaFoldDB" id="C3YZX8"/>
<evidence type="ECO:0000256" key="6">
    <source>
        <dbReference type="ARBA" id="ARBA00023180"/>
    </source>
</evidence>
<evidence type="ECO:0000313" key="12">
    <source>
        <dbReference type="EMBL" id="EEN54399.1"/>
    </source>
</evidence>
<dbReference type="EMBL" id="GG666566">
    <property type="protein sequence ID" value="EEN54399.1"/>
    <property type="molecule type" value="Genomic_DNA"/>
</dbReference>
<dbReference type="Pfam" id="PF02460">
    <property type="entry name" value="Patched"/>
    <property type="match status" value="1"/>
</dbReference>
<dbReference type="FunFam" id="1.20.1640.10:FF:000013">
    <property type="entry name" value="PaTched Related family"/>
    <property type="match status" value="1"/>
</dbReference>
<reference evidence="12" key="1">
    <citation type="journal article" date="2008" name="Nature">
        <title>The amphioxus genome and the evolution of the chordate karyotype.</title>
        <authorList>
            <consortium name="US DOE Joint Genome Institute (JGI-PGF)"/>
            <person name="Putnam N.H."/>
            <person name="Butts T."/>
            <person name="Ferrier D.E.K."/>
            <person name="Furlong R.F."/>
            <person name="Hellsten U."/>
            <person name="Kawashima T."/>
            <person name="Robinson-Rechavi M."/>
            <person name="Shoguchi E."/>
            <person name="Terry A."/>
            <person name="Yu J.-K."/>
            <person name="Benito-Gutierrez E.L."/>
            <person name="Dubchak I."/>
            <person name="Garcia-Fernandez J."/>
            <person name="Gibson-Brown J.J."/>
            <person name="Grigoriev I.V."/>
            <person name="Horton A.C."/>
            <person name="de Jong P.J."/>
            <person name="Jurka J."/>
            <person name="Kapitonov V.V."/>
            <person name="Kohara Y."/>
            <person name="Kuroki Y."/>
            <person name="Lindquist E."/>
            <person name="Lucas S."/>
            <person name="Osoegawa K."/>
            <person name="Pennacchio L.A."/>
            <person name="Salamov A.A."/>
            <person name="Satou Y."/>
            <person name="Sauka-Spengler T."/>
            <person name="Schmutz J."/>
            <person name="Shin-I T."/>
            <person name="Toyoda A."/>
            <person name="Bronner-Fraser M."/>
            <person name="Fujiyama A."/>
            <person name="Holland L.Z."/>
            <person name="Holland P.W.H."/>
            <person name="Satoh N."/>
            <person name="Rokhsar D.S."/>
        </authorList>
    </citation>
    <scope>NUCLEOTIDE SEQUENCE [LARGE SCALE GENOMIC DNA]</scope>
    <source>
        <strain evidence="12">S238N-H82</strain>
        <tissue evidence="12">Testes</tissue>
    </source>
</reference>
<evidence type="ECO:0000256" key="8">
    <source>
        <dbReference type="ARBA" id="ARBA00060429"/>
    </source>
</evidence>
<dbReference type="SUPFAM" id="SSF82866">
    <property type="entry name" value="Multidrug efflux transporter AcrB transmembrane domain"/>
    <property type="match status" value="2"/>
</dbReference>
<sequence length="952" mass="107154">MAYDCIERRLRRLFELYGGLVARYPLPFLIIPILVAGCLGSGMYLLPTQREYDTEYLFTPTNGEAKTERSVIQDHFPTNVSDNFRQNKLDVFGRFGRVIVTAKDRSNILQQRMMEEVLRLHEIVLNNVSVDHDGQTYRYEDLCVAWQGKCDSNEILELIDYNAAQITNTTIIYPTTRLAPVIIPVGAPLFLGTHLGGVTILNGTEDTVESAEALQLHYYVRWDDSEQENDAISAKWEEAFLAEVPSFTSADIDVAMFTSQSRENELNSVSNGIIPLFSITFTIIITFAVCSLSDTDAVRAKPWLGMLGVVSAGLAIVSSMGLVLFCGVKFISIVASMPFLCLGIGIDDMFIMVAAWRKTNPHHSVERRMSEALGEAAVSITITSITDALAFGIGAITVFPSVQIFCIFTAVALIFDYIYQITFFAACMVIFGYRENKNLHWATYQRAPTKKDAEHRSGCFRLFCAGGVTGSELDQRGEDQGSERDHVFMLFFKKYFGPFLTTVFVKVVVIILFLGYLAVSIWGCTQLREGLRLQSLADDNSYIVKFYDLEDEYFKAYGPRVMVTLTEEVDYSNLTVQQQISDTLQEFENSEYTYGSNDTESWLNVYKTYLQEHPLLPETPDTERFVTILKDDFLITDWFDRYKLDIEFNDNKTKIMSSRFYVQSKNINTANRERDMMLHMRRLAKEAPFQMTVFHPAFIFYDQYTAVLPNTLQNIGIATLSMFVVSLLLVPHPVCSLWIVLTIASIDAGVIGFMTLWGVNLDSVSMINIIMCIGFSVDFSAHITYAFVTGQGESRNERSIFALYSVGTPIVQSTLSTILGILALAFSTTYIFRTFFKTMLLVMLFGAMHGIIMLPVVLSFLGPRKSLGIRFENQGSTSKVNNTPALAEPGAFAVNNALQSSPSPDHDANIGTKNQLVDKTMTKCIEYVNKAYKKDEQEVIEGTNYRQNSTLH</sequence>
<feature type="transmembrane region" description="Helical" evidence="10">
    <location>
        <begin position="331"/>
        <end position="356"/>
    </location>
</feature>
<feature type="transmembrane region" description="Helical" evidence="10">
    <location>
        <begin position="21"/>
        <end position="46"/>
    </location>
</feature>
<dbReference type="PANTHER" id="PTHR10796:SF92">
    <property type="entry name" value="PATCHED-RELATED, ISOFORM A"/>
    <property type="match status" value="1"/>
</dbReference>
<dbReference type="PANTHER" id="PTHR10796">
    <property type="entry name" value="PATCHED-RELATED"/>
    <property type="match status" value="1"/>
</dbReference>
<keyword evidence="2" id="KW-1003">Cell membrane</keyword>
<evidence type="ECO:0000256" key="2">
    <source>
        <dbReference type="ARBA" id="ARBA00022475"/>
    </source>
</evidence>
<name>C3YZX8_BRAFL</name>
<feature type="transmembrane region" description="Helical" evidence="10">
    <location>
        <begin position="737"/>
        <end position="759"/>
    </location>
</feature>
<proteinExistence type="inferred from homology"/>
<dbReference type="Gene3D" id="1.20.1640.10">
    <property type="entry name" value="Multidrug efflux transporter AcrB transmembrane domain"/>
    <property type="match status" value="2"/>
</dbReference>
<feature type="transmembrane region" description="Helical" evidence="10">
    <location>
        <begin position="838"/>
        <end position="861"/>
    </location>
</feature>
<feature type="transmembrane region" description="Helical" evidence="10">
    <location>
        <begin position="800"/>
        <end position="826"/>
    </location>
</feature>
<evidence type="ECO:0000256" key="10">
    <source>
        <dbReference type="SAM" id="Phobius"/>
    </source>
</evidence>
<dbReference type="InParanoid" id="C3YZX8"/>
<gene>
    <name evidence="12" type="ORF">BRAFLDRAFT_96869</name>
</gene>
<dbReference type="PROSITE" id="PS50156">
    <property type="entry name" value="SSD"/>
    <property type="match status" value="1"/>
</dbReference>